<evidence type="ECO:0000313" key="3">
    <source>
        <dbReference type="EMBL" id="ALF55862.1"/>
    </source>
</evidence>
<dbReference type="GO" id="GO:0016740">
    <property type="term" value="F:transferase activity"/>
    <property type="evidence" value="ECO:0007669"/>
    <property type="project" value="UniProtKB-KW"/>
</dbReference>
<evidence type="ECO:0000313" key="4">
    <source>
        <dbReference type="Proteomes" id="UP000062645"/>
    </source>
</evidence>
<dbReference type="PATRIC" id="fig|224013.5.peg.6751"/>
<keyword evidence="3" id="KW-0808">Transferase</keyword>
<dbReference type="InterPro" id="IPR001173">
    <property type="entry name" value="Glyco_trans_2-like"/>
</dbReference>
<keyword evidence="1" id="KW-0472">Membrane</keyword>
<keyword evidence="1" id="KW-1133">Transmembrane helix</keyword>
<dbReference type="CDD" id="cd02511">
    <property type="entry name" value="Beta4Glucosyltransferase"/>
    <property type="match status" value="1"/>
</dbReference>
<protein>
    <submittedName>
        <fullName evidence="3">Glycosyl transferase</fullName>
    </submittedName>
</protein>
<dbReference type="AlphaFoldDB" id="A0A0M5MHY3"/>
<dbReference type="PANTHER" id="PTHR43630:SF2">
    <property type="entry name" value="GLYCOSYLTRANSFERASE"/>
    <property type="match status" value="1"/>
</dbReference>
<dbReference type="PANTHER" id="PTHR43630">
    <property type="entry name" value="POLY-BETA-1,6-N-ACETYL-D-GLUCOSAMINE SYNTHASE"/>
    <property type="match status" value="1"/>
</dbReference>
<reference evidence="3 4" key="2">
    <citation type="journal article" date="2016" name="Genome Announc.">
        <title>Draft Genome Sequence of the N2-Fixing Cyanobacterium Nostoc piscinale CENA21, Isolated from the Brazilian Amazon Floodplain.</title>
        <authorList>
            <person name="Leao T."/>
            <person name="Guimaraes P.I."/>
            <person name="de Melo A.G."/>
            <person name="Ramos R.T."/>
            <person name="Leao P.N."/>
            <person name="Silva A."/>
            <person name="Fiore M.F."/>
            <person name="Schneider M.P."/>
        </authorList>
    </citation>
    <scope>NUCLEOTIDE SEQUENCE [LARGE SCALE GENOMIC DNA]</scope>
    <source>
        <strain evidence="3 4">CENA21</strain>
    </source>
</reference>
<keyword evidence="4" id="KW-1185">Reference proteome</keyword>
<dbReference type="InterPro" id="IPR029044">
    <property type="entry name" value="Nucleotide-diphossugar_trans"/>
</dbReference>
<dbReference type="SUPFAM" id="SSF53448">
    <property type="entry name" value="Nucleotide-diphospho-sugar transferases"/>
    <property type="match status" value="1"/>
</dbReference>
<dbReference type="Gene3D" id="3.90.550.10">
    <property type="entry name" value="Spore Coat Polysaccharide Biosynthesis Protein SpsA, Chain A"/>
    <property type="match status" value="1"/>
</dbReference>
<evidence type="ECO:0000256" key="1">
    <source>
        <dbReference type="SAM" id="Phobius"/>
    </source>
</evidence>
<evidence type="ECO:0000259" key="2">
    <source>
        <dbReference type="Pfam" id="PF00535"/>
    </source>
</evidence>
<dbReference type="KEGG" id="npz:ACX27_28245"/>
<dbReference type="STRING" id="224013.ACX27_28245"/>
<proteinExistence type="predicted"/>
<dbReference type="Proteomes" id="UP000062645">
    <property type="component" value="Chromosome"/>
</dbReference>
<dbReference type="RefSeq" id="WP_062297446.1">
    <property type="nucleotide sequence ID" value="NZ_CP012036.1"/>
</dbReference>
<dbReference type="EMBL" id="CP012036">
    <property type="protein sequence ID" value="ALF55862.1"/>
    <property type="molecule type" value="Genomic_DNA"/>
</dbReference>
<organism evidence="3 4">
    <name type="scientific">Nostoc piscinale CENA21</name>
    <dbReference type="NCBI Taxonomy" id="224013"/>
    <lineage>
        <taxon>Bacteria</taxon>
        <taxon>Bacillati</taxon>
        <taxon>Cyanobacteriota</taxon>
        <taxon>Cyanophyceae</taxon>
        <taxon>Nostocales</taxon>
        <taxon>Nostocaceae</taxon>
        <taxon>Nostoc</taxon>
    </lineage>
</organism>
<accession>A0A0M5MHY3</accession>
<gene>
    <name evidence="3" type="ORF">ACX27_28245</name>
</gene>
<feature type="transmembrane region" description="Helical" evidence="1">
    <location>
        <begin position="206"/>
        <end position="224"/>
    </location>
</feature>
<name>A0A0M5MHY3_9NOSO</name>
<feature type="domain" description="Glycosyltransferase 2-like" evidence="2">
    <location>
        <begin position="9"/>
        <end position="101"/>
    </location>
</feature>
<reference evidence="4" key="1">
    <citation type="submission" date="2015-07" db="EMBL/GenBank/DDBJ databases">
        <title>Genome Of Nitrogen-Fixing Cyanobacterium Nostoc piscinale CENA21 From Solimoes/Amazon River Floodplain Sediments And Comparative Genomics To Uncover Biosynthetic Natural Products Potential.</title>
        <authorList>
            <person name="Leao T.F."/>
            <person name="Leao P.N."/>
            <person name="Guimaraes P.I."/>
            <person name="de Melo A.G.C."/>
            <person name="Ramos R.T.J."/>
            <person name="Silva A."/>
            <person name="Fiore M.F."/>
            <person name="Schneider M.P.C."/>
        </authorList>
    </citation>
    <scope>NUCLEOTIDE SEQUENCE [LARGE SCALE GENOMIC DNA]</scope>
    <source>
        <strain evidence="4">CENA21</strain>
    </source>
</reference>
<sequence length="261" mass="30266">MLTKITPLILTYNEAPNIDRTLQHLSWAKTIIVIDSYSTDKTLNILSCYPQVKVFQRKFDTHAQQWNFGLEQVESQWVLSLDADYIVTDELITEIASLPTNGTVNGYAARFKYCIFGNPLRGTILPPRQVLFRKDKAIYIDDGHTQLLQLTGKSDMLSNYIHHDDRKPLSRWLWAQDRYMVIESKKLLETPASELSLGDRIRKQKVLAPFIILFYCLILKGGIWDGWPGWYYAFQRMLAEILLSIRLIELEKLHNKSTGID</sequence>
<dbReference type="OrthoDB" id="9815923at2"/>
<dbReference type="Pfam" id="PF00535">
    <property type="entry name" value="Glycos_transf_2"/>
    <property type="match status" value="1"/>
</dbReference>
<keyword evidence="1" id="KW-0812">Transmembrane</keyword>